<dbReference type="SUPFAM" id="SSF52743">
    <property type="entry name" value="Subtilisin-like"/>
    <property type="match status" value="1"/>
</dbReference>
<evidence type="ECO:0000256" key="4">
    <source>
        <dbReference type="ARBA" id="ARBA00022825"/>
    </source>
</evidence>
<dbReference type="RefSeq" id="WP_137341082.1">
    <property type="nucleotide sequence ID" value="NZ_BSQH01000013.1"/>
</dbReference>
<feature type="domain" description="Peptidase S8/S53" evidence="5">
    <location>
        <begin position="211"/>
        <end position="570"/>
    </location>
</feature>
<keyword evidence="3" id="KW-0378">Hydrolase</keyword>
<name>A0A4U6D244_9BACT</name>
<dbReference type="Pfam" id="PF00082">
    <property type="entry name" value="Peptidase_S8"/>
    <property type="match status" value="1"/>
</dbReference>
<gene>
    <name evidence="6" type="ORF">FDK13_16375</name>
</gene>
<dbReference type="PANTHER" id="PTHR43806">
    <property type="entry name" value="PEPTIDASE S8"/>
    <property type="match status" value="1"/>
</dbReference>
<comment type="similarity">
    <text evidence="1">Belongs to the peptidase S8 family.</text>
</comment>
<dbReference type="GO" id="GO:0004252">
    <property type="term" value="F:serine-type endopeptidase activity"/>
    <property type="evidence" value="ECO:0007669"/>
    <property type="project" value="InterPro"/>
</dbReference>
<organism evidence="6 7">
    <name type="scientific">Dyadobacter frigoris</name>
    <dbReference type="NCBI Taxonomy" id="2576211"/>
    <lineage>
        <taxon>Bacteria</taxon>
        <taxon>Pseudomonadati</taxon>
        <taxon>Bacteroidota</taxon>
        <taxon>Cytophagia</taxon>
        <taxon>Cytophagales</taxon>
        <taxon>Spirosomataceae</taxon>
        <taxon>Dyadobacter</taxon>
    </lineage>
</organism>
<comment type="caution">
    <text evidence="6">The sequence shown here is derived from an EMBL/GenBank/DDBJ whole genome shotgun (WGS) entry which is preliminary data.</text>
</comment>
<reference evidence="6 7" key="1">
    <citation type="submission" date="2019-05" db="EMBL/GenBank/DDBJ databases">
        <title>Dyadobacter AR-3-8 sp. nov., isolated from arctic soil.</title>
        <authorList>
            <person name="Chaudhary D.K."/>
        </authorList>
    </citation>
    <scope>NUCLEOTIDE SEQUENCE [LARGE SCALE GENOMIC DNA]</scope>
    <source>
        <strain evidence="6 7">AR-3-8</strain>
    </source>
</reference>
<dbReference type="InterPro" id="IPR050131">
    <property type="entry name" value="Peptidase_S8_subtilisin-like"/>
</dbReference>
<sequence length="595" mass="66736">MKFVPSFRIVDADRNLLECDYEKENPSSLVLDFGRIPSKRSQENADLERNSKQWGLHLPVAKAPDFKDFFVYATPRQKILVVSASGYEGRSLLRENNWVVLTFTPFGSKDTLQLPVRVIRVSECANPKDEFGEESYTVLIEWLDDYDFGVFEVSENTGIIFQQQVENLIICGKPNGDPGSIRDFTDTDFVALASDFPAVLGTPSFQYVNDDSVIVSVIDTGLWYKLGGDKKNLIGSYLNSETNERKFDVAKIEKIESQNDRLRGNSWGYCAVTSYLRSCKDADNVFDAEYKTNLDYENLATRTKLEILNNPYDDNRVTSLNPTRSEGRHGSIISAVINQQGKVPVLPVKAFNCAGWGTIYDLLCSLNYVLACKEAGMNIQIINASFEGRLNPDGYELLKKKFEQLEKNKIWVVAAAGNEGQELVFDDFNTMPSATGVDAVNVFPACFSKIFNNVITVTDVSPFIKFERKDLHNRDLSYAKVNLNERIKKDLNLDLDLYDWFSGYHFNGNYSTEFVNAAVVSAYPSPSDGKPLHGTSFAVSYFSGKLAEYLTTHPTEPSDALTRQNVIDAITESTLELSGRIKNGALLKMDNGPLF</sequence>
<dbReference type="InterPro" id="IPR000209">
    <property type="entry name" value="Peptidase_S8/S53_dom"/>
</dbReference>
<dbReference type="GO" id="GO:0005615">
    <property type="term" value="C:extracellular space"/>
    <property type="evidence" value="ECO:0007669"/>
    <property type="project" value="TreeGrafter"/>
</dbReference>
<dbReference type="InterPro" id="IPR036852">
    <property type="entry name" value="Peptidase_S8/S53_dom_sf"/>
</dbReference>
<keyword evidence="2" id="KW-0645">Protease</keyword>
<evidence type="ECO:0000256" key="2">
    <source>
        <dbReference type="ARBA" id="ARBA00022670"/>
    </source>
</evidence>
<protein>
    <recommendedName>
        <fullName evidence="5">Peptidase S8/S53 domain-containing protein</fullName>
    </recommendedName>
</protein>
<dbReference type="OrthoDB" id="944909at2"/>
<accession>A0A4U6D244</accession>
<dbReference type="AlphaFoldDB" id="A0A4U6D244"/>
<dbReference type="Proteomes" id="UP000304900">
    <property type="component" value="Unassembled WGS sequence"/>
</dbReference>
<proteinExistence type="inferred from homology"/>
<evidence type="ECO:0000256" key="3">
    <source>
        <dbReference type="ARBA" id="ARBA00022801"/>
    </source>
</evidence>
<keyword evidence="7" id="KW-1185">Reference proteome</keyword>
<evidence type="ECO:0000313" key="6">
    <source>
        <dbReference type="EMBL" id="TKT91222.1"/>
    </source>
</evidence>
<evidence type="ECO:0000313" key="7">
    <source>
        <dbReference type="Proteomes" id="UP000304900"/>
    </source>
</evidence>
<dbReference type="Gene3D" id="3.40.50.200">
    <property type="entry name" value="Peptidase S8/S53 domain"/>
    <property type="match status" value="1"/>
</dbReference>
<dbReference type="EMBL" id="SZVO01000007">
    <property type="protein sequence ID" value="TKT91222.1"/>
    <property type="molecule type" value="Genomic_DNA"/>
</dbReference>
<dbReference type="PANTHER" id="PTHR43806:SF11">
    <property type="entry name" value="CEREVISIN-RELATED"/>
    <property type="match status" value="1"/>
</dbReference>
<dbReference type="GO" id="GO:0006508">
    <property type="term" value="P:proteolysis"/>
    <property type="evidence" value="ECO:0007669"/>
    <property type="project" value="UniProtKB-KW"/>
</dbReference>
<evidence type="ECO:0000259" key="5">
    <source>
        <dbReference type="Pfam" id="PF00082"/>
    </source>
</evidence>
<evidence type="ECO:0000256" key="1">
    <source>
        <dbReference type="ARBA" id="ARBA00011073"/>
    </source>
</evidence>
<keyword evidence="4" id="KW-0720">Serine protease</keyword>